<keyword evidence="3" id="KW-1185">Reference proteome</keyword>
<dbReference type="EMBL" id="BSRZ01000005">
    <property type="protein sequence ID" value="GLW64527.1"/>
    <property type="molecule type" value="Genomic_DNA"/>
</dbReference>
<comment type="caution">
    <text evidence="2">The sequence shown here is derived from an EMBL/GenBank/DDBJ whole genome shotgun (WGS) entry which is preliminary data.</text>
</comment>
<name>A0A9W6PXH6_9ACTN</name>
<organism evidence="2 3">
    <name type="scientific">Actinomadura rubrobrunea</name>
    <dbReference type="NCBI Taxonomy" id="115335"/>
    <lineage>
        <taxon>Bacteria</taxon>
        <taxon>Bacillati</taxon>
        <taxon>Actinomycetota</taxon>
        <taxon>Actinomycetes</taxon>
        <taxon>Streptosporangiales</taxon>
        <taxon>Thermomonosporaceae</taxon>
        <taxon>Actinomadura</taxon>
    </lineage>
</organism>
<feature type="region of interest" description="Disordered" evidence="1">
    <location>
        <begin position="98"/>
        <end position="164"/>
    </location>
</feature>
<proteinExistence type="predicted"/>
<evidence type="ECO:0000256" key="1">
    <source>
        <dbReference type="SAM" id="MobiDB-lite"/>
    </source>
</evidence>
<evidence type="ECO:0000313" key="3">
    <source>
        <dbReference type="Proteomes" id="UP001165124"/>
    </source>
</evidence>
<gene>
    <name evidence="2" type="ORF">Arub01_27710</name>
</gene>
<feature type="compositionally biased region" description="Basic residues" evidence="1">
    <location>
        <begin position="136"/>
        <end position="157"/>
    </location>
</feature>
<evidence type="ECO:0000313" key="2">
    <source>
        <dbReference type="EMBL" id="GLW64527.1"/>
    </source>
</evidence>
<dbReference type="AlphaFoldDB" id="A0A9W6PXH6"/>
<accession>A0A9W6PXH6</accession>
<sequence length="164" mass="17686">MPDTAAGPQPMAVMAPCANLGEARVPNRDRCAGHAALPGNVAAAPDAAAIPPRGRGAHAGRRVHQRRGRLMQQQMRGVPALRGGLAGSYGARVDAMVGGSAAAEPRSARKTNRTMQLERPPRQPLKMVSHKPQQPWRRRNGGSTRPHLRRRRTRRRTLSNPASA</sequence>
<dbReference type="Proteomes" id="UP001165124">
    <property type="component" value="Unassembled WGS sequence"/>
</dbReference>
<reference evidence="2" key="1">
    <citation type="submission" date="2023-02" db="EMBL/GenBank/DDBJ databases">
        <title>Actinomadura rubrobrunea NBRC 14622.</title>
        <authorList>
            <person name="Ichikawa N."/>
            <person name="Sato H."/>
            <person name="Tonouchi N."/>
        </authorList>
    </citation>
    <scope>NUCLEOTIDE SEQUENCE</scope>
    <source>
        <strain evidence="2">NBRC 14622</strain>
    </source>
</reference>
<protein>
    <submittedName>
        <fullName evidence="2">Uncharacterized protein</fullName>
    </submittedName>
</protein>